<keyword evidence="2" id="KW-1185">Reference proteome</keyword>
<organism evidence="1 2">
    <name type="scientific">Clostridium felsineum</name>
    <dbReference type="NCBI Taxonomy" id="36839"/>
    <lineage>
        <taxon>Bacteria</taxon>
        <taxon>Bacillati</taxon>
        <taxon>Bacillota</taxon>
        <taxon>Clostridia</taxon>
        <taxon>Eubacteriales</taxon>
        <taxon>Clostridiaceae</taxon>
        <taxon>Clostridium</taxon>
    </lineage>
</organism>
<dbReference type="STRING" id="84029.CROST_10010"/>
<name>A0A1S8LEH1_9CLOT</name>
<dbReference type="InterPro" id="IPR036390">
    <property type="entry name" value="WH_DNA-bd_sf"/>
</dbReference>
<dbReference type="AlphaFoldDB" id="A0A1S8LEH1"/>
<dbReference type="RefSeq" id="WP_077835801.1">
    <property type="nucleotide sequence ID" value="NZ_CP096983.1"/>
</dbReference>
<evidence type="ECO:0000313" key="2">
    <source>
        <dbReference type="Proteomes" id="UP000190951"/>
    </source>
</evidence>
<reference evidence="1 2" key="1">
    <citation type="submission" date="2022-04" db="EMBL/GenBank/DDBJ databases">
        <title>Genome sequence of C. roseum typestrain.</title>
        <authorList>
            <person name="Poehlein A."/>
            <person name="Schoch T."/>
            <person name="Duerre P."/>
            <person name="Daniel R."/>
        </authorList>
    </citation>
    <scope>NUCLEOTIDE SEQUENCE [LARGE SCALE GENOMIC DNA]</scope>
    <source>
        <strain evidence="1 2">DSM 7320</strain>
    </source>
</reference>
<dbReference type="Proteomes" id="UP000190951">
    <property type="component" value="Chromosome"/>
</dbReference>
<protein>
    <submittedName>
        <fullName evidence="1">Uncharacterized protein</fullName>
    </submittedName>
</protein>
<proteinExistence type="predicted"/>
<accession>A0A1S8LEH1</accession>
<dbReference type="EMBL" id="CP096983">
    <property type="protein sequence ID" value="URZ10871.1"/>
    <property type="molecule type" value="Genomic_DNA"/>
</dbReference>
<sequence>MLMKILKRLKDGGIYSNKAMARELGVEEAVIEQMILQLQQLKYIEKDVMTSDCDCGSCSSKKKSCCKSNAKIDLWRLTEKGKRAV</sequence>
<dbReference type="Gene3D" id="1.10.10.10">
    <property type="entry name" value="Winged helix-like DNA-binding domain superfamily/Winged helix DNA-binding domain"/>
    <property type="match status" value="1"/>
</dbReference>
<gene>
    <name evidence="1" type="ORF">CROST_015860</name>
</gene>
<dbReference type="InterPro" id="IPR036388">
    <property type="entry name" value="WH-like_DNA-bd_sf"/>
</dbReference>
<dbReference type="KEGG" id="crw:CROST_015860"/>
<dbReference type="SUPFAM" id="SSF46785">
    <property type="entry name" value="Winged helix' DNA-binding domain"/>
    <property type="match status" value="1"/>
</dbReference>
<evidence type="ECO:0000313" key="1">
    <source>
        <dbReference type="EMBL" id="URZ10871.1"/>
    </source>
</evidence>